<evidence type="ECO:0000256" key="2">
    <source>
        <dbReference type="SAM" id="MobiDB-lite"/>
    </source>
</evidence>
<feature type="region of interest" description="Disordered" evidence="2">
    <location>
        <begin position="160"/>
        <end position="203"/>
    </location>
</feature>
<evidence type="ECO:0000256" key="3">
    <source>
        <dbReference type="SAM" id="Phobius"/>
    </source>
</evidence>
<feature type="coiled-coil region" evidence="1">
    <location>
        <begin position="211"/>
        <end position="280"/>
    </location>
</feature>
<organism evidence="5 6">
    <name type="scientific">Halteria grandinella</name>
    <dbReference type="NCBI Taxonomy" id="5974"/>
    <lineage>
        <taxon>Eukaryota</taxon>
        <taxon>Sar</taxon>
        <taxon>Alveolata</taxon>
        <taxon>Ciliophora</taxon>
        <taxon>Intramacronucleata</taxon>
        <taxon>Spirotrichea</taxon>
        <taxon>Stichotrichia</taxon>
        <taxon>Sporadotrichida</taxon>
        <taxon>Halteriidae</taxon>
        <taxon>Halteria</taxon>
    </lineage>
</organism>
<evidence type="ECO:0000256" key="1">
    <source>
        <dbReference type="SAM" id="Coils"/>
    </source>
</evidence>
<dbReference type="InterPro" id="IPR010989">
    <property type="entry name" value="SNARE"/>
</dbReference>
<dbReference type="GO" id="GO:0016192">
    <property type="term" value="P:vesicle-mediated transport"/>
    <property type="evidence" value="ECO:0007669"/>
    <property type="project" value="InterPro"/>
</dbReference>
<keyword evidence="3" id="KW-0472">Membrane</keyword>
<dbReference type="SUPFAM" id="SSF47661">
    <property type="entry name" value="t-snare proteins"/>
    <property type="match status" value="1"/>
</dbReference>
<feature type="compositionally biased region" description="Polar residues" evidence="2">
    <location>
        <begin position="19"/>
        <end position="36"/>
    </location>
</feature>
<dbReference type="OrthoDB" id="10255013at2759"/>
<feature type="region of interest" description="Disordered" evidence="2">
    <location>
        <begin position="16"/>
        <end position="36"/>
    </location>
</feature>
<sequence length="310" mass="34692">MALLKLNPSYKKALRLQRKSQVASPPNSMQSLSPSRTSTIIKYDKILKESPVSYDGAENPEAKEVKDKILNLFQKTSGDLQQIKEKLEEYRDAPVSGILEQKERAIKYASMNKLLTDGVEKVRDLGKKFSAKYNQEVEIARKSLITIKKQNTHFANISLKGQPEASSTPDNVAALAEEQKQPQSQVQDPLQQQQQQVKKQTELTMGQRAQIDHIKQVVDDREEDLKRVEAAMGGLLGLAKQVGVETKNQDEKLNVVQENMDGAEENMKMGNEQLHQANTRADAGNKYIKAAVIGVGALVLVLIFVMIIRR</sequence>
<dbReference type="Proteomes" id="UP000785679">
    <property type="component" value="Unassembled WGS sequence"/>
</dbReference>
<evidence type="ECO:0000313" key="6">
    <source>
        <dbReference type="Proteomes" id="UP000785679"/>
    </source>
</evidence>
<feature type="domain" description="T-SNARE coiled-coil homology" evidence="4">
    <location>
        <begin position="215"/>
        <end position="277"/>
    </location>
</feature>
<dbReference type="PROSITE" id="PS50192">
    <property type="entry name" value="T_SNARE"/>
    <property type="match status" value="1"/>
</dbReference>
<accession>A0A8J8T1A6</accession>
<name>A0A8J8T1A6_HALGN</name>
<feature type="compositionally biased region" description="Low complexity" evidence="2">
    <location>
        <begin position="181"/>
        <end position="198"/>
    </location>
</feature>
<protein>
    <recommendedName>
        <fullName evidence="4">t-SNARE coiled-coil homology domain-containing protein</fullName>
    </recommendedName>
</protein>
<feature type="transmembrane region" description="Helical" evidence="3">
    <location>
        <begin position="287"/>
        <end position="308"/>
    </location>
</feature>
<evidence type="ECO:0000259" key="4">
    <source>
        <dbReference type="PROSITE" id="PS50192"/>
    </source>
</evidence>
<reference evidence="5" key="1">
    <citation type="submission" date="2019-06" db="EMBL/GenBank/DDBJ databases">
        <authorList>
            <person name="Zheng W."/>
        </authorList>
    </citation>
    <scope>NUCLEOTIDE SEQUENCE</scope>
    <source>
        <strain evidence="5">QDHG01</strain>
    </source>
</reference>
<dbReference type="EMBL" id="RRYP01011276">
    <property type="protein sequence ID" value="TNV77838.1"/>
    <property type="molecule type" value="Genomic_DNA"/>
</dbReference>
<gene>
    <name evidence="5" type="ORF">FGO68_gene140</name>
</gene>
<keyword evidence="3" id="KW-0812">Transmembrane</keyword>
<proteinExistence type="predicted"/>
<evidence type="ECO:0000313" key="5">
    <source>
        <dbReference type="EMBL" id="TNV77838.1"/>
    </source>
</evidence>
<dbReference type="AlphaFoldDB" id="A0A8J8T1A6"/>
<dbReference type="InterPro" id="IPR000727">
    <property type="entry name" value="T_SNARE_dom"/>
</dbReference>
<keyword evidence="6" id="KW-1185">Reference proteome</keyword>
<keyword evidence="3" id="KW-1133">Transmembrane helix</keyword>
<comment type="caution">
    <text evidence="5">The sequence shown here is derived from an EMBL/GenBank/DDBJ whole genome shotgun (WGS) entry which is preliminary data.</text>
</comment>
<dbReference type="Gene3D" id="1.20.5.110">
    <property type="match status" value="1"/>
</dbReference>
<dbReference type="SMART" id="SM00397">
    <property type="entry name" value="t_SNARE"/>
    <property type="match status" value="1"/>
</dbReference>
<dbReference type="GO" id="GO:0016020">
    <property type="term" value="C:membrane"/>
    <property type="evidence" value="ECO:0007669"/>
    <property type="project" value="InterPro"/>
</dbReference>
<keyword evidence="1" id="KW-0175">Coiled coil</keyword>